<organism evidence="4 5">
    <name type="scientific">Aureibacter tunicatorum</name>
    <dbReference type="NCBI Taxonomy" id="866807"/>
    <lineage>
        <taxon>Bacteria</taxon>
        <taxon>Pseudomonadati</taxon>
        <taxon>Bacteroidota</taxon>
        <taxon>Cytophagia</taxon>
        <taxon>Cytophagales</taxon>
        <taxon>Persicobacteraceae</taxon>
        <taxon>Aureibacter</taxon>
    </lineage>
</organism>
<evidence type="ECO:0000256" key="2">
    <source>
        <dbReference type="ARBA" id="ARBA00023002"/>
    </source>
</evidence>
<dbReference type="PRINTS" id="PR00080">
    <property type="entry name" value="SDRFAMILY"/>
</dbReference>
<dbReference type="Proteomes" id="UP001185092">
    <property type="component" value="Unassembled WGS sequence"/>
</dbReference>
<evidence type="ECO:0000313" key="4">
    <source>
        <dbReference type="EMBL" id="MDR6241401.1"/>
    </source>
</evidence>
<dbReference type="InterPro" id="IPR002347">
    <property type="entry name" value="SDR_fam"/>
</dbReference>
<dbReference type="InterPro" id="IPR036291">
    <property type="entry name" value="NAD(P)-bd_dom_sf"/>
</dbReference>
<keyword evidence="2" id="KW-0560">Oxidoreductase</keyword>
<sequence>MSTNKEEYNDLPPLNDGGYAHGPADSYDIPNYDFADKVALVTGASQGIGRHVAFALARCGAKVIVSSRSQGGVETVDMISNDELSKKAGGQGYFIKCDVSKENEVQSMVNETLEKFGALHFAVNNAGHSGINNLVEDQSGENFDDVFNTNVKGSLFCMKAEIKAMRRNEPSAKRKNTGAEYAGPGTTMKRSGYGRIVNIGSAAAFIGFPRAGMYIASKHALMGLTQTAAIELAADTDIRVNMVVPGSVKTHNYELFTEGSEEMKAGMIAAHCTKQILMPEDVVGATLFLCSDAAFFSVGAAFNIDGGYMTQ</sequence>
<dbReference type="Pfam" id="PF00106">
    <property type="entry name" value="adh_short"/>
    <property type="match status" value="1"/>
</dbReference>
<accession>A0AAE3XNY3</accession>
<dbReference type="PRINTS" id="PR00081">
    <property type="entry name" value="GDHRDH"/>
</dbReference>
<evidence type="ECO:0000256" key="3">
    <source>
        <dbReference type="RuleBase" id="RU000363"/>
    </source>
</evidence>
<evidence type="ECO:0000256" key="1">
    <source>
        <dbReference type="ARBA" id="ARBA00006484"/>
    </source>
</evidence>
<dbReference type="SUPFAM" id="SSF51735">
    <property type="entry name" value="NAD(P)-binding Rossmann-fold domains"/>
    <property type="match status" value="1"/>
</dbReference>
<protein>
    <submittedName>
        <fullName evidence="4">NAD(P)-dependent dehydrogenase (Short-subunit alcohol dehydrogenase family)</fullName>
    </submittedName>
</protein>
<gene>
    <name evidence="4" type="ORF">HNQ88_004488</name>
</gene>
<dbReference type="RefSeq" id="WP_309942128.1">
    <property type="nucleotide sequence ID" value="NZ_AP025306.1"/>
</dbReference>
<reference evidence="4" key="1">
    <citation type="submission" date="2023-07" db="EMBL/GenBank/DDBJ databases">
        <title>Genomic Encyclopedia of Type Strains, Phase IV (KMG-IV): sequencing the most valuable type-strain genomes for metagenomic binning, comparative biology and taxonomic classification.</title>
        <authorList>
            <person name="Goeker M."/>
        </authorList>
    </citation>
    <scope>NUCLEOTIDE SEQUENCE</scope>
    <source>
        <strain evidence="4">DSM 26174</strain>
    </source>
</reference>
<name>A0AAE3XNY3_9BACT</name>
<dbReference type="CDD" id="cd05233">
    <property type="entry name" value="SDR_c"/>
    <property type="match status" value="1"/>
</dbReference>
<dbReference type="AlphaFoldDB" id="A0AAE3XNY3"/>
<evidence type="ECO:0000313" key="5">
    <source>
        <dbReference type="Proteomes" id="UP001185092"/>
    </source>
</evidence>
<proteinExistence type="inferred from homology"/>
<keyword evidence="5" id="KW-1185">Reference proteome</keyword>
<dbReference type="Pfam" id="PF13561">
    <property type="entry name" value="adh_short_C2"/>
    <property type="match status" value="1"/>
</dbReference>
<comment type="similarity">
    <text evidence="1 3">Belongs to the short-chain dehydrogenases/reductases (SDR) family.</text>
</comment>
<dbReference type="PANTHER" id="PTHR24321">
    <property type="entry name" value="DEHYDROGENASES, SHORT CHAIN"/>
    <property type="match status" value="1"/>
</dbReference>
<dbReference type="PANTHER" id="PTHR24321:SF11">
    <property type="entry name" value="BLR0893 PROTEIN"/>
    <property type="match status" value="1"/>
</dbReference>
<dbReference type="EMBL" id="JAVDQD010000008">
    <property type="protein sequence ID" value="MDR6241401.1"/>
    <property type="molecule type" value="Genomic_DNA"/>
</dbReference>
<comment type="caution">
    <text evidence="4">The sequence shown here is derived from an EMBL/GenBank/DDBJ whole genome shotgun (WGS) entry which is preliminary data.</text>
</comment>
<dbReference type="Gene3D" id="3.40.50.720">
    <property type="entry name" value="NAD(P)-binding Rossmann-like Domain"/>
    <property type="match status" value="1"/>
</dbReference>
<dbReference type="GO" id="GO:0016491">
    <property type="term" value="F:oxidoreductase activity"/>
    <property type="evidence" value="ECO:0007669"/>
    <property type="project" value="UniProtKB-KW"/>
</dbReference>